<dbReference type="SFLD" id="SFLDS00019">
    <property type="entry name" value="Glutathione_Transferase_(cytos"/>
    <property type="match status" value="1"/>
</dbReference>
<dbReference type="EMBL" id="JAAVMX010000008">
    <property type="protein sequence ID" value="KAF4505631.1"/>
    <property type="molecule type" value="Genomic_DNA"/>
</dbReference>
<evidence type="ECO:0000256" key="3">
    <source>
        <dbReference type="SAM" id="MobiDB-lite"/>
    </source>
</evidence>
<name>A0A8H4PLT9_9HYPO</name>
<evidence type="ECO:0000313" key="6">
    <source>
        <dbReference type="EMBL" id="KAF4505631.1"/>
    </source>
</evidence>
<dbReference type="SUPFAM" id="SSF47616">
    <property type="entry name" value="GST C-terminal domain-like"/>
    <property type="match status" value="1"/>
</dbReference>
<dbReference type="OrthoDB" id="249703at2759"/>
<dbReference type="InterPro" id="IPR004046">
    <property type="entry name" value="GST_C"/>
</dbReference>
<dbReference type="PANTHER" id="PTHR43986:SF1">
    <property type="entry name" value="ELONGATION FACTOR 1-GAMMA"/>
    <property type="match status" value="1"/>
</dbReference>
<feature type="region of interest" description="Disordered" evidence="3">
    <location>
        <begin position="212"/>
        <end position="236"/>
    </location>
</feature>
<dbReference type="InterPro" id="IPR004045">
    <property type="entry name" value="Glutathione_S-Trfase_N"/>
</dbReference>
<keyword evidence="7" id="KW-1185">Reference proteome</keyword>
<proteinExistence type="inferred from homology"/>
<dbReference type="GO" id="GO:0005737">
    <property type="term" value="C:cytoplasm"/>
    <property type="evidence" value="ECO:0007669"/>
    <property type="project" value="TreeGrafter"/>
</dbReference>
<comment type="caution">
    <text evidence="6">The sequence shown here is derived from an EMBL/GenBank/DDBJ whole genome shotgun (WGS) entry which is preliminary data.</text>
</comment>
<sequence>MAFGTLFTTAQNSRSIAIKAVAKANNLELDIILADLTNPSIEHLKVNELGKIPTFVGEDGFVLSECIALAIYVTSQNENTTLLGKTKQDHASILKWMSYFNSEVIVPIGSWFRPLVGKVPYNKQSVEDHSKATMKAIKVVEEHLEHHTFLVGERITLADLFCAGLLFRGFQNFFGKQWRSQYPNVTRWYDTIINQPMYSAVAPKQEYLEKPALTNVAPKRPEAPKPTPLPASERHC</sequence>
<dbReference type="CDD" id="cd03044">
    <property type="entry name" value="GST_N_EF1Bgamma"/>
    <property type="match status" value="1"/>
</dbReference>
<dbReference type="InterPro" id="IPR050802">
    <property type="entry name" value="EF-GSTs"/>
</dbReference>
<comment type="similarity">
    <text evidence="1 2">Belongs to the GST superfamily.</text>
</comment>
<evidence type="ECO:0000259" key="4">
    <source>
        <dbReference type="PROSITE" id="PS50404"/>
    </source>
</evidence>
<feature type="domain" description="GST C-terminal" evidence="5">
    <location>
        <begin position="86"/>
        <end position="212"/>
    </location>
</feature>
<protein>
    <recommendedName>
        <fullName evidence="8">Glutathione S-transferase</fullName>
    </recommendedName>
</protein>
<dbReference type="PANTHER" id="PTHR43986">
    <property type="entry name" value="ELONGATION FACTOR 1-GAMMA"/>
    <property type="match status" value="1"/>
</dbReference>
<dbReference type="FunFam" id="1.20.1050.10:FF:000006">
    <property type="entry name" value="Elongation factor 1 gamma"/>
    <property type="match status" value="1"/>
</dbReference>
<evidence type="ECO:0000256" key="1">
    <source>
        <dbReference type="ARBA" id="ARBA00007409"/>
    </source>
</evidence>
<dbReference type="Gene3D" id="1.20.1050.10">
    <property type="match status" value="1"/>
</dbReference>
<dbReference type="AlphaFoldDB" id="A0A8H4PLT9"/>
<dbReference type="Gene3D" id="3.40.30.10">
    <property type="entry name" value="Glutaredoxin"/>
    <property type="match status" value="1"/>
</dbReference>
<evidence type="ECO:0008006" key="8">
    <source>
        <dbReference type="Google" id="ProtNLM"/>
    </source>
</evidence>
<dbReference type="InterPro" id="IPR040079">
    <property type="entry name" value="Glutathione_S-Trfase"/>
</dbReference>
<dbReference type="Pfam" id="PF00043">
    <property type="entry name" value="GST_C"/>
    <property type="match status" value="1"/>
</dbReference>
<dbReference type="InterPro" id="IPR036282">
    <property type="entry name" value="Glutathione-S-Trfase_C_sf"/>
</dbReference>
<dbReference type="FunFam" id="3.40.30.10:FF:000142">
    <property type="entry name" value="Elongation factor 1 gamma"/>
    <property type="match status" value="1"/>
</dbReference>
<evidence type="ECO:0000313" key="7">
    <source>
        <dbReference type="Proteomes" id="UP000557566"/>
    </source>
</evidence>
<dbReference type="SFLD" id="SFLDG00358">
    <property type="entry name" value="Main_(cytGST)"/>
    <property type="match status" value="1"/>
</dbReference>
<evidence type="ECO:0000256" key="2">
    <source>
        <dbReference type="RuleBase" id="RU003494"/>
    </source>
</evidence>
<dbReference type="Pfam" id="PF02798">
    <property type="entry name" value="GST_N"/>
    <property type="match status" value="1"/>
</dbReference>
<feature type="domain" description="GST N-terminal" evidence="4">
    <location>
        <begin position="2"/>
        <end position="81"/>
    </location>
</feature>
<accession>A0A8H4PLT9</accession>
<gene>
    <name evidence="6" type="ORF">G6O67_007557</name>
</gene>
<dbReference type="CDD" id="cd03181">
    <property type="entry name" value="GST_C_EF1Bgamma_like"/>
    <property type="match status" value="1"/>
</dbReference>
<reference evidence="6 7" key="1">
    <citation type="journal article" date="2020" name="Genome Biol. Evol.">
        <title>A new high-quality draft genome assembly of the Chinese cordyceps Ophiocordyceps sinensis.</title>
        <authorList>
            <person name="Shu R."/>
            <person name="Zhang J."/>
            <person name="Meng Q."/>
            <person name="Zhang H."/>
            <person name="Zhou G."/>
            <person name="Li M."/>
            <person name="Wu P."/>
            <person name="Zhao Y."/>
            <person name="Chen C."/>
            <person name="Qin Q."/>
        </authorList>
    </citation>
    <scope>NUCLEOTIDE SEQUENCE [LARGE SCALE GENOMIC DNA]</scope>
    <source>
        <strain evidence="6 7">IOZ07</strain>
    </source>
</reference>
<evidence type="ECO:0000259" key="5">
    <source>
        <dbReference type="PROSITE" id="PS50405"/>
    </source>
</evidence>
<dbReference type="PROSITE" id="PS50405">
    <property type="entry name" value="GST_CTER"/>
    <property type="match status" value="1"/>
</dbReference>
<dbReference type="PROSITE" id="PS50404">
    <property type="entry name" value="GST_NTER"/>
    <property type="match status" value="1"/>
</dbReference>
<dbReference type="InterPro" id="IPR010987">
    <property type="entry name" value="Glutathione-S-Trfase_C-like"/>
</dbReference>
<dbReference type="SUPFAM" id="SSF52833">
    <property type="entry name" value="Thioredoxin-like"/>
    <property type="match status" value="1"/>
</dbReference>
<organism evidence="6 7">
    <name type="scientific">Ophiocordyceps sinensis</name>
    <dbReference type="NCBI Taxonomy" id="72228"/>
    <lineage>
        <taxon>Eukaryota</taxon>
        <taxon>Fungi</taxon>
        <taxon>Dikarya</taxon>
        <taxon>Ascomycota</taxon>
        <taxon>Pezizomycotina</taxon>
        <taxon>Sordariomycetes</taxon>
        <taxon>Hypocreomycetidae</taxon>
        <taxon>Hypocreales</taxon>
        <taxon>Ophiocordycipitaceae</taxon>
        <taxon>Ophiocordyceps</taxon>
    </lineage>
</organism>
<dbReference type="GO" id="GO:0005634">
    <property type="term" value="C:nucleus"/>
    <property type="evidence" value="ECO:0007669"/>
    <property type="project" value="TreeGrafter"/>
</dbReference>
<dbReference type="InterPro" id="IPR036249">
    <property type="entry name" value="Thioredoxin-like_sf"/>
</dbReference>
<dbReference type="Proteomes" id="UP000557566">
    <property type="component" value="Unassembled WGS sequence"/>
</dbReference>